<dbReference type="NCBIfam" id="TIGR03012">
    <property type="entry name" value="sulf_tusD_dsrE"/>
    <property type="match status" value="1"/>
</dbReference>
<sequence>MSKLIIQVNQPGYGQGSSYQALQFTQAAIDAGHEVLKVFFYQDGVLSTNHLQSPASDEFALYQAWRELGQTHQVPLVNCVSAALRRGVLSAAESAENQLQHWNLEPPFQMGGLGELVTGVEQADRVICF</sequence>
<gene>
    <name evidence="5" type="primary">tusD</name>
    <name evidence="5" type="ORF">GNT65_01695</name>
</gene>
<keyword evidence="3" id="KW-0963">Cytoplasm</keyword>
<accession>A0A6L7HT06</accession>
<keyword evidence="6" id="KW-1185">Reference proteome</keyword>
<comment type="similarity">
    <text evidence="2">Belongs to the DsrE/TusD family.</text>
</comment>
<dbReference type="GO" id="GO:1990228">
    <property type="term" value="C:sulfurtransferase complex"/>
    <property type="evidence" value="ECO:0007669"/>
    <property type="project" value="TreeGrafter"/>
</dbReference>
<organism evidence="5 6">
    <name type="scientific">Shewanella insulae</name>
    <dbReference type="NCBI Taxonomy" id="2681496"/>
    <lineage>
        <taxon>Bacteria</taxon>
        <taxon>Pseudomonadati</taxon>
        <taxon>Pseudomonadota</taxon>
        <taxon>Gammaproteobacteria</taxon>
        <taxon>Alteromonadales</taxon>
        <taxon>Shewanellaceae</taxon>
        <taxon>Shewanella</taxon>
    </lineage>
</organism>
<comment type="caution">
    <text evidence="5">The sequence shown here is derived from an EMBL/GenBank/DDBJ whole genome shotgun (WGS) entry which is preliminary data.</text>
</comment>
<evidence type="ECO:0000313" key="5">
    <source>
        <dbReference type="EMBL" id="MXR67397.1"/>
    </source>
</evidence>
<dbReference type="RefSeq" id="WP_160793388.1">
    <property type="nucleotide sequence ID" value="NZ_CANMWR010000033.1"/>
</dbReference>
<name>A0A6L7HT06_9GAMM</name>
<evidence type="ECO:0000256" key="3">
    <source>
        <dbReference type="ARBA" id="ARBA00022490"/>
    </source>
</evidence>
<dbReference type="GO" id="GO:0002143">
    <property type="term" value="P:tRNA wobble position uridine thiolation"/>
    <property type="evidence" value="ECO:0007669"/>
    <property type="project" value="TreeGrafter"/>
</dbReference>
<keyword evidence="4 5" id="KW-0808">Transferase</keyword>
<protein>
    <submittedName>
        <fullName evidence="5">Sulfurtransferase complex subunit TusD</fullName>
    </submittedName>
</protein>
<reference evidence="5 6" key="1">
    <citation type="submission" date="2019-12" db="EMBL/GenBank/DDBJ databases">
        <title>Shewanella insulae sp. nov., isolated from a tidal flat.</title>
        <authorList>
            <person name="Yoon J.-H."/>
        </authorList>
    </citation>
    <scope>NUCLEOTIDE SEQUENCE [LARGE SCALE GENOMIC DNA]</scope>
    <source>
        <strain evidence="5 6">JBTF-M18</strain>
    </source>
</reference>
<dbReference type="AlphaFoldDB" id="A0A6L7HT06"/>
<evidence type="ECO:0000256" key="2">
    <source>
        <dbReference type="ARBA" id="ARBA00007067"/>
    </source>
</evidence>
<proteinExistence type="inferred from homology"/>
<dbReference type="Proteomes" id="UP000474778">
    <property type="component" value="Unassembled WGS sequence"/>
</dbReference>
<dbReference type="GO" id="GO:0016783">
    <property type="term" value="F:sulfurtransferase activity"/>
    <property type="evidence" value="ECO:0007669"/>
    <property type="project" value="InterPro"/>
</dbReference>
<dbReference type="NCBIfam" id="NF001237">
    <property type="entry name" value="PRK00207.1"/>
    <property type="match status" value="1"/>
</dbReference>
<evidence type="ECO:0000256" key="1">
    <source>
        <dbReference type="ARBA" id="ARBA00004496"/>
    </source>
</evidence>
<dbReference type="EMBL" id="WRPA01000001">
    <property type="protein sequence ID" value="MXR67397.1"/>
    <property type="molecule type" value="Genomic_DNA"/>
</dbReference>
<evidence type="ECO:0000313" key="6">
    <source>
        <dbReference type="Proteomes" id="UP000474778"/>
    </source>
</evidence>
<dbReference type="FunFam" id="3.40.1260.10:FF:000001">
    <property type="entry name" value="Sulfurtransferase TusD"/>
    <property type="match status" value="1"/>
</dbReference>
<dbReference type="InterPro" id="IPR003787">
    <property type="entry name" value="Sulphur_relay_DsrE/F-like"/>
</dbReference>
<dbReference type="SUPFAM" id="SSF75169">
    <property type="entry name" value="DsrEFH-like"/>
    <property type="match status" value="1"/>
</dbReference>
<dbReference type="GO" id="GO:0097163">
    <property type="term" value="F:sulfur carrier activity"/>
    <property type="evidence" value="ECO:0007669"/>
    <property type="project" value="TreeGrafter"/>
</dbReference>
<comment type="subcellular location">
    <subcellularLocation>
        <location evidence="1">Cytoplasm</location>
    </subcellularLocation>
</comment>
<evidence type="ECO:0000256" key="4">
    <source>
        <dbReference type="ARBA" id="ARBA00022679"/>
    </source>
</evidence>
<dbReference type="InterPro" id="IPR017463">
    <property type="entry name" value="Sulphur_relay_TusD/DsrE"/>
</dbReference>
<dbReference type="Gene3D" id="3.40.1260.10">
    <property type="entry name" value="DsrEFH-like"/>
    <property type="match status" value="1"/>
</dbReference>
<dbReference type="Pfam" id="PF02635">
    <property type="entry name" value="DsrE"/>
    <property type="match status" value="1"/>
</dbReference>
<dbReference type="PANTHER" id="PTHR34874:SF3">
    <property type="entry name" value="SULFURTRANSFERASE TUSD"/>
    <property type="match status" value="1"/>
</dbReference>
<dbReference type="PANTHER" id="PTHR34874">
    <property type="entry name" value="PROTEIN YCHN"/>
    <property type="match status" value="1"/>
</dbReference>
<dbReference type="InterPro" id="IPR027396">
    <property type="entry name" value="DsrEFH-like"/>
</dbReference>